<reference evidence="2" key="1">
    <citation type="submission" date="2019-08" db="EMBL/GenBank/DDBJ databases">
        <authorList>
            <person name="Kucharzyk K."/>
            <person name="Murdoch R.W."/>
            <person name="Higgins S."/>
            <person name="Loffler F."/>
        </authorList>
    </citation>
    <scope>NUCLEOTIDE SEQUENCE</scope>
</reference>
<proteinExistence type="predicted"/>
<accession>A0A644V3H5</accession>
<protein>
    <recommendedName>
        <fullName evidence="1">Nucleotide modification associated domain-containing protein</fullName>
    </recommendedName>
</protein>
<evidence type="ECO:0000313" key="2">
    <source>
        <dbReference type="EMBL" id="MPL85888.1"/>
    </source>
</evidence>
<evidence type="ECO:0000259" key="1">
    <source>
        <dbReference type="Pfam" id="PF18754"/>
    </source>
</evidence>
<dbReference type="EMBL" id="VSSQ01000213">
    <property type="protein sequence ID" value="MPL85888.1"/>
    <property type="molecule type" value="Genomic_DNA"/>
</dbReference>
<feature type="domain" description="Nucleotide modification associated" evidence="1">
    <location>
        <begin position="3"/>
        <end position="247"/>
    </location>
</feature>
<dbReference type="InterPro" id="IPR041135">
    <property type="entry name" value="Nmad3"/>
</dbReference>
<sequence>MKKIILSRKGYDDQYGGKPSVILPDGTMLSFPIPVLNPKEEGKKTEELSFRGQPLNEILIQLDPKHKNKKHHVDPDLYGLSGNQCLGAFGQGGAALGHLNNQKVSKGDVFLFFGTFCQSKKSFAGLEFEKMHPFHAIFGYLVVDKILTMDDIDINPTYEGLKVHPHYLNKKVEEYKRANAIFFGKDFGYFRFAEILRLTKPGYKKTWWQLPKAFANVKISYHENVATSPAGEFIEFQSVAKGQEFVMESNPELEDWLSAILKNKIEP</sequence>
<gene>
    <name evidence="2" type="ORF">SDC9_31863</name>
</gene>
<dbReference type="AlphaFoldDB" id="A0A644V3H5"/>
<name>A0A644V3H5_9ZZZZ</name>
<comment type="caution">
    <text evidence="2">The sequence shown here is derived from an EMBL/GenBank/DDBJ whole genome shotgun (WGS) entry which is preliminary data.</text>
</comment>
<dbReference type="Pfam" id="PF18754">
    <property type="entry name" value="Nmad3"/>
    <property type="match status" value="1"/>
</dbReference>
<organism evidence="2">
    <name type="scientific">bioreactor metagenome</name>
    <dbReference type="NCBI Taxonomy" id="1076179"/>
    <lineage>
        <taxon>unclassified sequences</taxon>
        <taxon>metagenomes</taxon>
        <taxon>ecological metagenomes</taxon>
    </lineage>
</organism>